<evidence type="ECO:0000313" key="2">
    <source>
        <dbReference type="Proteomes" id="UP000887566"/>
    </source>
</evidence>
<evidence type="ECO:0000313" key="3">
    <source>
        <dbReference type="WBParaSite" id="PSAMB.scaffold2651size21992.g18732.t1"/>
    </source>
</evidence>
<dbReference type="AlphaFoldDB" id="A0A914VWK2"/>
<feature type="signal peptide" evidence="1">
    <location>
        <begin position="1"/>
        <end position="20"/>
    </location>
</feature>
<feature type="chain" id="PRO_5037712375" evidence="1">
    <location>
        <begin position="21"/>
        <end position="413"/>
    </location>
</feature>
<keyword evidence="1" id="KW-0732">Signal</keyword>
<reference evidence="3" key="1">
    <citation type="submission" date="2022-11" db="UniProtKB">
        <authorList>
            <consortium name="WormBaseParasite"/>
        </authorList>
    </citation>
    <scope>IDENTIFICATION</scope>
</reference>
<dbReference type="Proteomes" id="UP000887566">
    <property type="component" value="Unplaced"/>
</dbReference>
<accession>A0A914VWK2</accession>
<proteinExistence type="predicted"/>
<name>A0A914VWK2_9BILA</name>
<sequence>MAKLLLLVAVTIALLATAAAQKYCGASYLTIRSDGTAETATDKPTTCKTATVKNDCKGAPNARCVLSYRTYTYVCCFDINLGTVATAAPGSTLTTVAGQVLVQNLKPICPNGALGFGGNRALPCNPSSANSGCPTPTYKCVKAVNVYDIFGTPGILTDDVGAALTPYVCCDTQSLTNPSAVFTSAGLTPNIVPTAMAPTKGVVSVFLPTPAVNVYVGDDRSQMAAPQLTTLDGTTISLFTETAFANATDRYHALIFDSTTNKDCVFFGNVPGTGTSQLALTTFEQYVDAANSTADNVMAVVYTNDTSALASKPYMYASDTYGTSPVAFANTDSHRFVVLVWHTDYSLNFGPANATVADTTKILLGEGIYGDFVPTTDKTAGPGKFTTVTAFLSGKAATFLKTPIAGTYFFAKK</sequence>
<keyword evidence="2" id="KW-1185">Reference proteome</keyword>
<dbReference type="WBParaSite" id="PSAMB.scaffold2651size21992.g18732.t1">
    <property type="protein sequence ID" value="PSAMB.scaffold2651size21992.g18732.t1"/>
    <property type="gene ID" value="PSAMB.scaffold2651size21992.g18732"/>
</dbReference>
<organism evidence="2 3">
    <name type="scientific">Plectus sambesii</name>
    <dbReference type="NCBI Taxonomy" id="2011161"/>
    <lineage>
        <taxon>Eukaryota</taxon>
        <taxon>Metazoa</taxon>
        <taxon>Ecdysozoa</taxon>
        <taxon>Nematoda</taxon>
        <taxon>Chromadorea</taxon>
        <taxon>Plectida</taxon>
        <taxon>Plectina</taxon>
        <taxon>Plectoidea</taxon>
        <taxon>Plectidae</taxon>
        <taxon>Plectus</taxon>
    </lineage>
</organism>
<protein>
    <submittedName>
        <fullName evidence="3">Uncharacterized protein</fullName>
    </submittedName>
</protein>
<evidence type="ECO:0000256" key="1">
    <source>
        <dbReference type="SAM" id="SignalP"/>
    </source>
</evidence>